<evidence type="ECO:0000256" key="2">
    <source>
        <dbReference type="ARBA" id="ARBA00022833"/>
    </source>
</evidence>
<evidence type="ECO:0000256" key="3">
    <source>
        <dbReference type="ARBA" id="ARBA00023015"/>
    </source>
</evidence>
<evidence type="ECO:0000313" key="10">
    <source>
        <dbReference type="Proteomes" id="UP000799772"/>
    </source>
</evidence>
<evidence type="ECO:0000256" key="7">
    <source>
        <dbReference type="SAM" id="MobiDB-lite"/>
    </source>
</evidence>
<dbReference type="AlphaFoldDB" id="A0A9P4M6F0"/>
<keyword evidence="4" id="KW-0238">DNA-binding</keyword>
<proteinExistence type="predicted"/>
<dbReference type="GO" id="GO:0000978">
    <property type="term" value="F:RNA polymerase II cis-regulatory region sequence-specific DNA binding"/>
    <property type="evidence" value="ECO:0007669"/>
    <property type="project" value="TreeGrafter"/>
</dbReference>
<feature type="region of interest" description="Disordered" evidence="7">
    <location>
        <begin position="26"/>
        <end position="55"/>
    </location>
</feature>
<protein>
    <recommendedName>
        <fullName evidence="8">Xylanolytic transcriptional activator regulatory domain-containing protein</fullName>
    </recommendedName>
</protein>
<keyword evidence="1" id="KW-0479">Metal-binding</keyword>
<evidence type="ECO:0000256" key="4">
    <source>
        <dbReference type="ARBA" id="ARBA00023125"/>
    </source>
</evidence>
<dbReference type="PANTHER" id="PTHR31944:SF131">
    <property type="entry name" value="HEME-RESPONSIVE ZINC FINGER TRANSCRIPTION FACTOR HAP1"/>
    <property type="match status" value="1"/>
</dbReference>
<accession>A0A9P4M6F0</accession>
<dbReference type="GO" id="GO:0005634">
    <property type="term" value="C:nucleus"/>
    <property type="evidence" value="ECO:0007669"/>
    <property type="project" value="TreeGrafter"/>
</dbReference>
<feature type="domain" description="Xylanolytic transcriptional activator regulatory" evidence="8">
    <location>
        <begin position="263"/>
        <end position="337"/>
    </location>
</feature>
<dbReference type="CDD" id="cd12148">
    <property type="entry name" value="fungal_TF_MHR"/>
    <property type="match status" value="1"/>
</dbReference>
<evidence type="ECO:0000256" key="1">
    <source>
        <dbReference type="ARBA" id="ARBA00022723"/>
    </source>
</evidence>
<keyword evidence="5" id="KW-0804">Transcription</keyword>
<gene>
    <name evidence="9" type="ORF">NA57DRAFT_76053</name>
</gene>
<dbReference type="GO" id="GO:0006351">
    <property type="term" value="P:DNA-templated transcription"/>
    <property type="evidence" value="ECO:0007669"/>
    <property type="project" value="InterPro"/>
</dbReference>
<dbReference type="InterPro" id="IPR051430">
    <property type="entry name" value="Fungal_TF_Env_Response"/>
</dbReference>
<evidence type="ECO:0000259" key="8">
    <source>
        <dbReference type="SMART" id="SM00906"/>
    </source>
</evidence>
<organism evidence="9 10">
    <name type="scientific">Rhizodiscina lignyota</name>
    <dbReference type="NCBI Taxonomy" id="1504668"/>
    <lineage>
        <taxon>Eukaryota</taxon>
        <taxon>Fungi</taxon>
        <taxon>Dikarya</taxon>
        <taxon>Ascomycota</taxon>
        <taxon>Pezizomycotina</taxon>
        <taxon>Dothideomycetes</taxon>
        <taxon>Pleosporomycetidae</taxon>
        <taxon>Aulographales</taxon>
        <taxon>Rhizodiscinaceae</taxon>
        <taxon>Rhizodiscina</taxon>
    </lineage>
</organism>
<dbReference type="GO" id="GO:0008270">
    <property type="term" value="F:zinc ion binding"/>
    <property type="evidence" value="ECO:0007669"/>
    <property type="project" value="InterPro"/>
</dbReference>
<keyword evidence="6" id="KW-0539">Nucleus</keyword>
<name>A0A9P4M6F0_9PEZI</name>
<evidence type="ECO:0000313" key="9">
    <source>
        <dbReference type="EMBL" id="KAF2098815.1"/>
    </source>
</evidence>
<sequence length="657" mass="73429">MAVIDRRQPCTRCARGDRGDKCVYEAVKKPRAGSQKNGSEKEEEDHGPDPFSVPKEKMVKYRKGKVRHGGRTHWALIAHEFQEMRQFMSADAVDTTGINKQLKSMKKFFPKKRLLNYPFCPSREPRYTSQEGIISTLPDRSTVQSLVDIYFETFEKTHALFHEATFKETLSLFWEHPESVESGWLASLFLMLALSHHASKHSSAETVTPATHGQIEAYLESGQAALHLTGFMLKPTLDSLRALCIVAIGKALDIITLDDSDTLYIFTGFIVRYAFLLGMHRDPKYATGMPPPEAQARRKIWTTILFLDLRISIEAGMPLLIRSTDYDTLPPQDTFGALVFESQSISNELTPTTFQHKLAQSIRIVADIIAVINSPSPDLKYEQVLNYDAKLRAVLRDFPTLNPNFAENTAAHLFQRSSLSIFIHRVLLALHQPYATDPQVWRDYQTSHYSVLQCSLAILGIQRLIFECSELSVPVMWLHELYRHDFMVAALYVCVALRRDQFSGGQGDGLSKEQAKQTAWDTLLGCREIWQRDCTLSVHHYKIYLGMCLITAAISSLEKGNEPLDAMKEVAGDVIAEVTDKLGASSHPSTGSSEAATSGSGSGPLDFMLFDGWSMDPTFFSTGIDPMTPDLHTSWGPAFLGGHGGATYNGWPGPPIK</sequence>
<dbReference type="SMART" id="SM00906">
    <property type="entry name" value="Fungal_trans"/>
    <property type="match status" value="1"/>
</dbReference>
<dbReference type="InterPro" id="IPR007219">
    <property type="entry name" value="XnlR_reg_dom"/>
</dbReference>
<keyword evidence="2" id="KW-0862">Zinc</keyword>
<keyword evidence="10" id="KW-1185">Reference proteome</keyword>
<evidence type="ECO:0000256" key="5">
    <source>
        <dbReference type="ARBA" id="ARBA00023163"/>
    </source>
</evidence>
<evidence type="ECO:0000256" key="6">
    <source>
        <dbReference type="ARBA" id="ARBA00023242"/>
    </source>
</evidence>
<dbReference type="OrthoDB" id="4337792at2759"/>
<dbReference type="Pfam" id="PF04082">
    <property type="entry name" value="Fungal_trans"/>
    <property type="match status" value="1"/>
</dbReference>
<keyword evidence="3" id="KW-0805">Transcription regulation</keyword>
<dbReference type="EMBL" id="ML978126">
    <property type="protein sequence ID" value="KAF2098815.1"/>
    <property type="molecule type" value="Genomic_DNA"/>
</dbReference>
<reference evidence="9" key="1">
    <citation type="journal article" date="2020" name="Stud. Mycol.">
        <title>101 Dothideomycetes genomes: a test case for predicting lifestyles and emergence of pathogens.</title>
        <authorList>
            <person name="Haridas S."/>
            <person name="Albert R."/>
            <person name="Binder M."/>
            <person name="Bloem J."/>
            <person name="Labutti K."/>
            <person name="Salamov A."/>
            <person name="Andreopoulos B."/>
            <person name="Baker S."/>
            <person name="Barry K."/>
            <person name="Bills G."/>
            <person name="Bluhm B."/>
            <person name="Cannon C."/>
            <person name="Castanera R."/>
            <person name="Culley D."/>
            <person name="Daum C."/>
            <person name="Ezra D."/>
            <person name="Gonzalez J."/>
            <person name="Henrissat B."/>
            <person name="Kuo A."/>
            <person name="Liang C."/>
            <person name="Lipzen A."/>
            <person name="Lutzoni F."/>
            <person name="Magnuson J."/>
            <person name="Mondo S."/>
            <person name="Nolan M."/>
            <person name="Ohm R."/>
            <person name="Pangilinan J."/>
            <person name="Park H.-J."/>
            <person name="Ramirez L."/>
            <person name="Alfaro M."/>
            <person name="Sun H."/>
            <person name="Tritt A."/>
            <person name="Yoshinaga Y."/>
            <person name="Zwiers L.-H."/>
            <person name="Turgeon B."/>
            <person name="Goodwin S."/>
            <person name="Spatafora J."/>
            <person name="Crous P."/>
            <person name="Grigoriev I."/>
        </authorList>
    </citation>
    <scope>NUCLEOTIDE SEQUENCE</scope>
    <source>
        <strain evidence="9">CBS 133067</strain>
    </source>
</reference>
<comment type="caution">
    <text evidence="9">The sequence shown here is derived from an EMBL/GenBank/DDBJ whole genome shotgun (WGS) entry which is preliminary data.</text>
</comment>
<dbReference type="PANTHER" id="PTHR31944">
    <property type="entry name" value="HEME-RESPONSIVE ZINC FINGER TRANSCRIPTION FACTOR HAP1"/>
    <property type="match status" value="1"/>
</dbReference>
<dbReference type="Proteomes" id="UP000799772">
    <property type="component" value="Unassembled WGS sequence"/>
</dbReference>
<dbReference type="GO" id="GO:0001228">
    <property type="term" value="F:DNA-binding transcription activator activity, RNA polymerase II-specific"/>
    <property type="evidence" value="ECO:0007669"/>
    <property type="project" value="TreeGrafter"/>
</dbReference>